<dbReference type="AlphaFoldDB" id="A0A1I7X1N2"/>
<dbReference type="GO" id="GO:0008270">
    <property type="term" value="F:zinc ion binding"/>
    <property type="evidence" value="ECO:0007669"/>
    <property type="project" value="TreeGrafter"/>
</dbReference>
<evidence type="ECO:0000256" key="1">
    <source>
        <dbReference type="ARBA" id="ARBA00007818"/>
    </source>
</evidence>
<dbReference type="Pfam" id="PF05907">
    <property type="entry name" value="CXXC_Zn-b_euk"/>
    <property type="match status" value="1"/>
</dbReference>
<reference evidence="5" key="1">
    <citation type="submission" date="2016-11" db="UniProtKB">
        <authorList>
            <consortium name="WormBaseParasite"/>
        </authorList>
    </citation>
    <scope>IDENTIFICATION</scope>
</reference>
<keyword evidence="4" id="KW-1185">Reference proteome</keyword>
<dbReference type="Proteomes" id="UP000095283">
    <property type="component" value="Unplaced"/>
</dbReference>
<sequence length="99" mass="11232">MPECIVEIINEILAQVRCTNCGEAPDHWQYIVLNEKAEVPGSRGEVNLIEKCKLCSRLNTIGNSINYTYCGIATNYCYLQLLWTTQYDLTMLKIVDGNP</sequence>
<keyword evidence="3" id="KW-0862">Zinc</keyword>
<dbReference type="InterPro" id="IPR008584">
    <property type="entry name" value="CXXC_Zn-binding_euk"/>
</dbReference>
<dbReference type="PANTHER" id="PTHR12857">
    <property type="entry name" value="CXXC MOTIF CONTAINING ZINC BINDING PROTEIN"/>
    <property type="match status" value="1"/>
</dbReference>
<proteinExistence type="inferred from homology"/>
<dbReference type="PANTHER" id="PTHR12857:SF0">
    <property type="entry name" value="CXXC MOTIF CONTAINING ZINC BINDING PROTEIN"/>
    <property type="match status" value="1"/>
</dbReference>
<evidence type="ECO:0000313" key="5">
    <source>
        <dbReference type="WBParaSite" id="Hba_11358"/>
    </source>
</evidence>
<comment type="similarity">
    <text evidence="1">Belongs to the UPF0587 family.</text>
</comment>
<organism evidence="4 5">
    <name type="scientific">Heterorhabditis bacteriophora</name>
    <name type="common">Entomopathogenic nematode worm</name>
    <dbReference type="NCBI Taxonomy" id="37862"/>
    <lineage>
        <taxon>Eukaryota</taxon>
        <taxon>Metazoa</taxon>
        <taxon>Ecdysozoa</taxon>
        <taxon>Nematoda</taxon>
        <taxon>Chromadorea</taxon>
        <taxon>Rhabditida</taxon>
        <taxon>Rhabditina</taxon>
        <taxon>Rhabditomorpha</taxon>
        <taxon>Strongyloidea</taxon>
        <taxon>Heterorhabditidae</taxon>
        <taxon>Heterorhabditis</taxon>
    </lineage>
</organism>
<evidence type="ECO:0000256" key="2">
    <source>
        <dbReference type="ARBA" id="ARBA00022723"/>
    </source>
</evidence>
<protein>
    <submittedName>
        <fullName evidence="5">HNH_5 domain-containing protein</fullName>
    </submittedName>
</protein>
<evidence type="ECO:0000313" key="4">
    <source>
        <dbReference type="Proteomes" id="UP000095283"/>
    </source>
</evidence>
<dbReference type="WBParaSite" id="Hba_11358">
    <property type="protein sequence ID" value="Hba_11358"/>
    <property type="gene ID" value="Hba_11358"/>
</dbReference>
<accession>A0A1I7X1N2</accession>
<keyword evidence="2" id="KW-0479">Metal-binding</keyword>
<dbReference type="SUPFAM" id="SSF141678">
    <property type="entry name" value="MAL13P1.257-like"/>
    <property type="match status" value="1"/>
</dbReference>
<evidence type="ECO:0000256" key="3">
    <source>
        <dbReference type="ARBA" id="ARBA00022833"/>
    </source>
</evidence>
<name>A0A1I7X1N2_HETBA</name>